<feature type="transmembrane region" description="Helical" evidence="5">
    <location>
        <begin position="149"/>
        <end position="172"/>
    </location>
</feature>
<feature type="transmembrane region" description="Helical" evidence="5">
    <location>
        <begin position="354"/>
        <end position="372"/>
    </location>
</feature>
<dbReference type="PANTHER" id="PTHR37422:SF21">
    <property type="entry name" value="EXOQ-LIKE PROTEIN"/>
    <property type="match status" value="1"/>
</dbReference>
<protein>
    <submittedName>
        <fullName evidence="7">O-antigen ligase family protein</fullName>
    </submittedName>
</protein>
<dbReference type="InterPro" id="IPR007016">
    <property type="entry name" value="O-antigen_ligase-rel_domated"/>
</dbReference>
<evidence type="ECO:0000256" key="5">
    <source>
        <dbReference type="SAM" id="Phobius"/>
    </source>
</evidence>
<feature type="transmembrane region" description="Helical" evidence="5">
    <location>
        <begin position="393"/>
        <end position="412"/>
    </location>
</feature>
<feature type="transmembrane region" description="Helical" evidence="5">
    <location>
        <begin position="64"/>
        <end position="82"/>
    </location>
</feature>
<reference evidence="8" key="1">
    <citation type="journal article" date="2019" name="Int. J. Syst. Evol. Microbiol.">
        <title>The Global Catalogue of Microorganisms (GCM) 10K type strain sequencing project: providing services to taxonomists for standard genome sequencing and annotation.</title>
        <authorList>
            <consortium name="The Broad Institute Genomics Platform"/>
            <consortium name="The Broad Institute Genome Sequencing Center for Infectious Disease"/>
            <person name="Wu L."/>
            <person name="Ma J."/>
        </authorList>
    </citation>
    <scope>NUCLEOTIDE SEQUENCE [LARGE SCALE GENOMIC DNA]</scope>
    <source>
        <strain evidence="8">CCUG 43117</strain>
    </source>
</reference>
<keyword evidence="4 5" id="KW-0472">Membrane</keyword>
<evidence type="ECO:0000256" key="3">
    <source>
        <dbReference type="ARBA" id="ARBA00022989"/>
    </source>
</evidence>
<feature type="transmembrane region" description="Helical" evidence="5">
    <location>
        <begin position="26"/>
        <end position="44"/>
    </location>
</feature>
<feature type="domain" description="O-antigen ligase-related" evidence="6">
    <location>
        <begin position="219"/>
        <end position="366"/>
    </location>
</feature>
<keyword evidence="2 5" id="KW-0812">Transmembrane</keyword>
<gene>
    <name evidence="7" type="ORF">ACFPN9_10840</name>
</gene>
<name>A0ABW0NZ03_9HYPH</name>
<dbReference type="PANTHER" id="PTHR37422">
    <property type="entry name" value="TEICHURONIC ACID BIOSYNTHESIS PROTEIN TUAE"/>
    <property type="match status" value="1"/>
</dbReference>
<evidence type="ECO:0000256" key="2">
    <source>
        <dbReference type="ARBA" id="ARBA00022692"/>
    </source>
</evidence>
<organism evidence="7 8">
    <name type="scientific">Bosea massiliensis</name>
    <dbReference type="NCBI Taxonomy" id="151419"/>
    <lineage>
        <taxon>Bacteria</taxon>
        <taxon>Pseudomonadati</taxon>
        <taxon>Pseudomonadota</taxon>
        <taxon>Alphaproteobacteria</taxon>
        <taxon>Hyphomicrobiales</taxon>
        <taxon>Boseaceae</taxon>
        <taxon>Bosea</taxon>
    </lineage>
</organism>
<keyword evidence="7" id="KW-0436">Ligase</keyword>
<proteinExistence type="predicted"/>
<dbReference type="Pfam" id="PF04932">
    <property type="entry name" value="Wzy_C"/>
    <property type="match status" value="1"/>
</dbReference>
<dbReference type="EMBL" id="JBHSLU010000022">
    <property type="protein sequence ID" value="MFC5505756.1"/>
    <property type="molecule type" value="Genomic_DNA"/>
</dbReference>
<dbReference type="RefSeq" id="WP_066721567.1">
    <property type="nucleotide sequence ID" value="NZ_JBHSLU010000022.1"/>
</dbReference>
<feature type="transmembrane region" description="Helical" evidence="5">
    <location>
        <begin position="192"/>
        <end position="208"/>
    </location>
</feature>
<comment type="subcellular location">
    <subcellularLocation>
        <location evidence="1">Membrane</location>
        <topology evidence="1">Multi-pass membrane protein</topology>
    </subcellularLocation>
</comment>
<keyword evidence="3 5" id="KW-1133">Transmembrane helix</keyword>
<dbReference type="GO" id="GO:0016874">
    <property type="term" value="F:ligase activity"/>
    <property type="evidence" value="ECO:0007669"/>
    <property type="project" value="UniProtKB-KW"/>
</dbReference>
<evidence type="ECO:0000256" key="4">
    <source>
        <dbReference type="ARBA" id="ARBA00023136"/>
    </source>
</evidence>
<keyword evidence="8" id="KW-1185">Reference proteome</keyword>
<accession>A0ABW0NZ03</accession>
<dbReference type="InterPro" id="IPR051533">
    <property type="entry name" value="WaaL-like"/>
</dbReference>
<evidence type="ECO:0000313" key="8">
    <source>
        <dbReference type="Proteomes" id="UP001596060"/>
    </source>
</evidence>
<feature type="transmembrane region" description="Helical" evidence="5">
    <location>
        <begin position="87"/>
        <end position="106"/>
    </location>
</feature>
<evidence type="ECO:0000256" key="1">
    <source>
        <dbReference type="ARBA" id="ARBA00004141"/>
    </source>
</evidence>
<dbReference type="Proteomes" id="UP001596060">
    <property type="component" value="Unassembled WGS sequence"/>
</dbReference>
<feature type="transmembrane region" description="Helical" evidence="5">
    <location>
        <begin position="260"/>
        <end position="283"/>
    </location>
</feature>
<sequence length="440" mass="47006">MSITAGETKGGEGAIDPRAAQARARAIAAFLSGFGLFLLLLTLQPFAGPPQTLEGESSGNIVNQIGYVTLALIYGGAMAAFCERAALARLGTSSLIIVFAVAAFSLPQAVDSEASFRALLLASFAMVLVAGVLLLPWSEQSFATAAAHATLALLALVYAALLLAPSLAIHGSEGVEGVHAGHWRGHLTHKNYAAPVFSMVAMIGIYVWRMGLRWRGAAIVLLSVVFVLNSGSKTTMGFLPIAIGLVLLARLTGRPRLMLIMHACMVLLVGALTVGTVFSPALLKLSAAINADPTFTGRDEIWKFAAAKIAEKPWLGYGYVSFWQTPVVTRLEENFEASWDIRGIGSGHNSYLDALLMFGVPGGLVMIYVLMIKPLGNYLAAQADPQRRRLADLGAMMVMFLTYVGMLESFFLNRAEPIWLLAAFSVLTLELTSRMGVRQG</sequence>
<evidence type="ECO:0000313" key="7">
    <source>
        <dbReference type="EMBL" id="MFC5505756.1"/>
    </source>
</evidence>
<feature type="transmembrane region" description="Helical" evidence="5">
    <location>
        <begin position="118"/>
        <end position="137"/>
    </location>
</feature>
<evidence type="ECO:0000259" key="6">
    <source>
        <dbReference type="Pfam" id="PF04932"/>
    </source>
</evidence>
<comment type="caution">
    <text evidence="7">The sequence shown here is derived from an EMBL/GenBank/DDBJ whole genome shotgun (WGS) entry which is preliminary data.</text>
</comment>